<organism evidence="1 2">
    <name type="scientific">Rhodothermus profundi</name>
    <dbReference type="NCBI Taxonomy" id="633813"/>
    <lineage>
        <taxon>Bacteria</taxon>
        <taxon>Pseudomonadati</taxon>
        <taxon>Rhodothermota</taxon>
        <taxon>Rhodothermia</taxon>
        <taxon>Rhodothermales</taxon>
        <taxon>Rhodothermaceae</taxon>
        <taxon>Rhodothermus</taxon>
    </lineage>
</organism>
<proteinExistence type="predicted"/>
<dbReference type="Proteomes" id="UP000185812">
    <property type="component" value="Unassembled WGS sequence"/>
</dbReference>
<protein>
    <submittedName>
        <fullName evidence="1">Uncharacterized protein</fullName>
    </submittedName>
</protein>
<dbReference type="STRING" id="633813.SAMN04488087_1449"/>
<evidence type="ECO:0000313" key="1">
    <source>
        <dbReference type="EMBL" id="SHK57947.1"/>
    </source>
</evidence>
<name>A0A1M6TLV6_9BACT</name>
<accession>A0A1M6TLV6</accession>
<dbReference type="RefSeq" id="WP_072715308.1">
    <property type="nucleotide sequence ID" value="NZ_FRAU01000004.1"/>
</dbReference>
<evidence type="ECO:0000313" key="2">
    <source>
        <dbReference type="Proteomes" id="UP000185812"/>
    </source>
</evidence>
<dbReference type="EMBL" id="FRAU01000004">
    <property type="protein sequence ID" value="SHK57947.1"/>
    <property type="molecule type" value="Genomic_DNA"/>
</dbReference>
<sequence>MYDTDRSAYPHPDEFKVKRPEYTQLEDGYYRAIIEIAPFKVVGESRTKAGARRVALYRAALTYRSYHPSYRVENPYPDEFVDQEGTRWRRLPASQRELGDYAFVGPDGEEDYATIEQMLMWDIRPATTSKAEETS</sequence>
<dbReference type="AlphaFoldDB" id="A0A1M6TLV6"/>
<gene>
    <name evidence="1" type="ORF">SAMN04488087_1449</name>
</gene>
<dbReference type="OrthoDB" id="1494525at2"/>
<reference evidence="2" key="1">
    <citation type="submission" date="2016-11" db="EMBL/GenBank/DDBJ databases">
        <authorList>
            <person name="Varghese N."/>
            <person name="Submissions S."/>
        </authorList>
    </citation>
    <scope>NUCLEOTIDE SEQUENCE [LARGE SCALE GENOMIC DNA]</scope>
    <source>
        <strain evidence="2">DSM 22212</strain>
    </source>
</reference>
<keyword evidence="2" id="KW-1185">Reference proteome</keyword>